<keyword evidence="7" id="KW-0285">Flavoprotein</keyword>
<dbReference type="EC" id="2.7.1.161" evidence="5"/>
<dbReference type="GO" id="GO:0009398">
    <property type="term" value="P:FMN biosynthetic process"/>
    <property type="evidence" value="ECO:0007669"/>
    <property type="project" value="UniProtKB-UniPathway"/>
</dbReference>
<sequence>MIDSDNLQLLKTIALQEKQKTTNTELAQKLDYSPQTISRRLNNLEKNKYINREVDTNGQIIKISKKGYNTLKKEYKDYKNIFYLEMTKTLQGHVIDGIGEGKYYISQPEYQQQFKQKLGFKAYPGTLNIKLNKKSIKKYQLIKQKNGIMIKGFQKGERTFGDSKCYKSRINGIKSAIIQPNRSHYKDDIIEIISPERLRNKLEKNKVKIEVQI</sequence>
<evidence type="ECO:0000313" key="20">
    <source>
        <dbReference type="Proteomes" id="UP000195137"/>
    </source>
</evidence>
<evidence type="ECO:0000256" key="15">
    <source>
        <dbReference type="ARBA" id="ARBA00030544"/>
    </source>
</evidence>
<dbReference type="RefSeq" id="WP_161490790.1">
    <property type="nucleotide sequence ID" value="NZ_MRZU01000004.1"/>
</dbReference>
<dbReference type="InterPro" id="IPR023465">
    <property type="entry name" value="Riboflavin_kinase_dom_sf"/>
</dbReference>
<dbReference type="EMBL" id="MRZU01000004">
    <property type="protein sequence ID" value="OUJ18182.1"/>
    <property type="molecule type" value="Genomic_DNA"/>
</dbReference>
<comment type="function">
    <text evidence="2">Catalyzes the CTP-dependent phosphorylation of riboflavin (vitamin B2) to form flavin mononucleotide (FMN).</text>
</comment>
<evidence type="ECO:0000256" key="13">
    <source>
        <dbReference type="ARBA" id="ARBA00022842"/>
    </source>
</evidence>
<evidence type="ECO:0000256" key="12">
    <source>
        <dbReference type="ARBA" id="ARBA00022777"/>
    </source>
</evidence>
<dbReference type="Proteomes" id="UP000195137">
    <property type="component" value="Unassembled WGS sequence"/>
</dbReference>
<evidence type="ECO:0000313" key="19">
    <source>
        <dbReference type="EMBL" id="OUJ18182.1"/>
    </source>
</evidence>
<comment type="catalytic activity">
    <reaction evidence="17">
        <text>riboflavin + CTP = CDP + FMN + H(+)</text>
        <dbReference type="Rhea" id="RHEA:25021"/>
        <dbReference type="ChEBI" id="CHEBI:15378"/>
        <dbReference type="ChEBI" id="CHEBI:37563"/>
        <dbReference type="ChEBI" id="CHEBI:57986"/>
        <dbReference type="ChEBI" id="CHEBI:58069"/>
        <dbReference type="ChEBI" id="CHEBI:58210"/>
        <dbReference type="EC" id="2.7.1.161"/>
    </reaction>
</comment>
<dbReference type="OrthoDB" id="30955at2157"/>
<evidence type="ECO:0000256" key="3">
    <source>
        <dbReference type="ARBA" id="ARBA00005219"/>
    </source>
</evidence>
<keyword evidence="13" id="KW-0460">Magnesium</keyword>
<evidence type="ECO:0000256" key="14">
    <source>
        <dbReference type="ARBA" id="ARBA00029789"/>
    </source>
</evidence>
<dbReference type="InterPro" id="IPR036388">
    <property type="entry name" value="WH-like_DNA-bd_sf"/>
</dbReference>
<name>A0A1Y3G9R3_9EURY</name>
<evidence type="ECO:0000256" key="8">
    <source>
        <dbReference type="ARBA" id="ARBA00022643"/>
    </source>
</evidence>
<evidence type="ECO:0000256" key="4">
    <source>
        <dbReference type="ARBA" id="ARBA00006428"/>
    </source>
</evidence>
<feature type="domain" description="Riboflavin kinase" evidence="18">
    <location>
        <begin position="94"/>
        <end position="211"/>
    </location>
</feature>
<dbReference type="Pfam" id="PF01982">
    <property type="entry name" value="CTP-dep_RFKase"/>
    <property type="match status" value="1"/>
</dbReference>
<evidence type="ECO:0000256" key="10">
    <source>
        <dbReference type="ARBA" id="ARBA00022723"/>
    </source>
</evidence>
<dbReference type="Pfam" id="PF13412">
    <property type="entry name" value="HTH_24"/>
    <property type="match status" value="1"/>
</dbReference>
<comment type="pathway">
    <text evidence="3">Cofactor biosynthesis; FMN biosynthesis; FMN from riboflavin (CTP route): step 1/1.</text>
</comment>
<dbReference type="InterPro" id="IPR039063">
    <property type="entry name" value="RibK_CTP-dep"/>
</dbReference>
<accession>A0A1Y3G9R3</accession>
<proteinExistence type="inferred from homology"/>
<dbReference type="AlphaFoldDB" id="A0A1Y3G9R3"/>
<dbReference type="CDD" id="cd00090">
    <property type="entry name" value="HTH_ARSR"/>
    <property type="match status" value="1"/>
</dbReference>
<dbReference type="GO" id="GO:0000166">
    <property type="term" value="F:nucleotide binding"/>
    <property type="evidence" value="ECO:0007669"/>
    <property type="project" value="UniProtKB-KW"/>
</dbReference>
<dbReference type="PANTHER" id="PTHR40706:SF1">
    <property type="entry name" value="RIBOFLAVIN KINASE"/>
    <property type="match status" value="1"/>
</dbReference>
<protein>
    <recommendedName>
        <fullName evidence="6">Riboflavin kinase</fullName>
        <ecNumber evidence="5">2.7.1.161</ecNumber>
    </recommendedName>
    <alternativeName>
        <fullName evidence="15">CTP-dependent riboflavin kinase</fullName>
    </alternativeName>
    <alternativeName>
        <fullName evidence="16">CTP:riboflavin 5'-phosphotransferase</fullName>
    </alternativeName>
    <alternativeName>
        <fullName evidence="14">Flavokinase</fullName>
    </alternativeName>
</protein>
<reference evidence="19 20" key="1">
    <citation type="submission" date="2016-12" db="EMBL/GenBank/DDBJ databases">
        <title>Discovery of methanogenic haloarchaea.</title>
        <authorList>
            <person name="Sorokin D.Y."/>
            <person name="Makarova K.S."/>
            <person name="Abbas B."/>
            <person name="Ferrer M."/>
            <person name="Golyshin P.N."/>
        </authorList>
    </citation>
    <scope>NUCLEOTIDE SEQUENCE [LARGE SCALE GENOMIC DNA]</scope>
    <source>
        <strain evidence="19">AMET1</strain>
    </source>
</reference>
<evidence type="ECO:0000256" key="16">
    <source>
        <dbReference type="ARBA" id="ARBA00033116"/>
    </source>
</evidence>
<dbReference type="InterPro" id="IPR023602">
    <property type="entry name" value="Riboflavin_kinase_CTP-dep"/>
</dbReference>
<comment type="cofactor">
    <cofactor evidence="1">
        <name>Mg(2+)</name>
        <dbReference type="ChEBI" id="CHEBI:18420"/>
    </cofactor>
</comment>
<evidence type="ECO:0000256" key="17">
    <source>
        <dbReference type="ARBA" id="ARBA00047857"/>
    </source>
</evidence>
<evidence type="ECO:0000256" key="5">
    <source>
        <dbReference type="ARBA" id="ARBA00011987"/>
    </source>
</evidence>
<keyword evidence="20" id="KW-1185">Reference proteome</keyword>
<dbReference type="InterPro" id="IPR011991">
    <property type="entry name" value="ArsR-like_HTH"/>
</dbReference>
<dbReference type="GO" id="GO:0008531">
    <property type="term" value="F:riboflavin kinase activity"/>
    <property type="evidence" value="ECO:0007669"/>
    <property type="project" value="InterPro"/>
</dbReference>
<keyword evidence="12 19" id="KW-0418">Kinase</keyword>
<dbReference type="UniPathway" id="UPA00276">
    <property type="reaction ID" value="UER00929"/>
</dbReference>
<evidence type="ECO:0000256" key="2">
    <source>
        <dbReference type="ARBA" id="ARBA00003072"/>
    </source>
</evidence>
<dbReference type="SUPFAM" id="SSF46785">
    <property type="entry name" value="Winged helix' DNA-binding domain"/>
    <property type="match status" value="1"/>
</dbReference>
<organism evidence="19 20">
    <name type="scientific">Methanonatronarchaeum thermophilum</name>
    <dbReference type="NCBI Taxonomy" id="1927129"/>
    <lineage>
        <taxon>Archaea</taxon>
        <taxon>Methanobacteriati</taxon>
        <taxon>Methanobacteriota</taxon>
        <taxon>Methanonatronarchaeia</taxon>
        <taxon>Methanonatronarchaeales</taxon>
        <taxon>Methanonatronarchaeaceae</taxon>
        <taxon>Methanonatronarchaeum</taxon>
    </lineage>
</organism>
<keyword evidence="9" id="KW-0808">Transferase</keyword>
<dbReference type="GO" id="GO:0009231">
    <property type="term" value="P:riboflavin biosynthetic process"/>
    <property type="evidence" value="ECO:0007669"/>
    <property type="project" value="InterPro"/>
</dbReference>
<dbReference type="InterPro" id="IPR036390">
    <property type="entry name" value="WH_DNA-bd_sf"/>
</dbReference>
<dbReference type="Gene3D" id="2.40.30.30">
    <property type="entry name" value="Riboflavin kinase-like"/>
    <property type="match status" value="1"/>
</dbReference>
<keyword evidence="8" id="KW-0288">FMN</keyword>
<evidence type="ECO:0000259" key="18">
    <source>
        <dbReference type="Pfam" id="PF01982"/>
    </source>
</evidence>
<comment type="similarity">
    <text evidence="4">Belongs to the archaeal riboflavin kinase family.</text>
</comment>
<dbReference type="SUPFAM" id="SSF82114">
    <property type="entry name" value="Riboflavin kinase-like"/>
    <property type="match status" value="1"/>
</dbReference>
<evidence type="ECO:0000256" key="1">
    <source>
        <dbReference type="ARBA" id="ARBA00001946"/>
    </source>
</evidence>
<keyword evidence="11" id="KW-0547">Nucleotide-binding</keyword>
<dbReference type="Gene3D" id="1.10.10.10">
    <property type="entry name" value="Winged helix-like DNA-binding domain superfamily/Winged helix DNA-binding domain"/>
    <property type="match status" value="1"/>
</dbReference>
<evidence type="ECO:0000256" key="9">
    <source>
        <dbReference type="ARBA" id="ARBA00022679"/>
    </source>
</evidence>
<keyword evidence="10" id="KW-0479">Metal-binding</keyword>
<dbReference type="GO" id="GO:0046872">
    <property type="term" value="F:metal ion binding"/>
    <property type="evidence" value="ECO:0007669"/>
    <property type="project" value="UniProtKB-KW"/>
</dbReference>
<comment type="caution">
    <text evidence="19">The sequence shown here is derived from an EMBL/GenBank/DDBJ whole genome shotgun (WGS) entry which is preliminary data.</text>
</comment>
<gene>
    <name evidence="19" type="ORF">AMET1_1086</name>
</gene>
<evidence type="ECO:0000256" key="11">
    <source>
        <dbReference type="ARBA" id="ARBA00022741"/>
    </source>
</evidence>
<evidence type="ECO:0000256" key="6">
    <source>
        <dbReference type="ARBA" id="ARBA00017394"/>
    </source>
</evidence>
<evidence type="ECO:0000256" key="7">
    <source>
        <dbReference type="ARBA" id="ARBA00022630"/>
    </source>
</evidence>
<dbReference type="PANTHER" id="PTHR40706">
    <property type="entry name" value="RIBOFLAVIN KINASE"/>
    <property type="match status" value="1"/>
</dbReference>